<evidence type="ECO:0000313" key="4">
    <source>
        <dbReference type="Proteomes" id="UP000217838"/>
    </source>
</evidence>
<dbReference type="EMBL" id="NVUU01000011">
    <property type="protein sequence ID" value="PCI95673.1"/>
    <property type="molecule type" value="Genomic_DNA"/>
</dbReference>
<dbReference type="InterPro" id="IPR054734">
    <property type="entry name" value="PqqF-like_C_4"/>
</dbReference>
<comment type="caution">
    <text evidence="3">The sequence shown here is derived from an EMBL/GenBank/DDBJ whole genome shotgun (WGS) entry which is preliminary data.</text>
</comment>
<keyword evidence="1" id="KW-0479">Metal-binding</keyword>
<gene>
    <name evidence="3" type="ORF">COB11_01415</name>
</gene>
<evidence type="ECO:0000313" key="3">
    <source>
        <dbReference type="EMBL" id="PCI95673.1"/>
    </source>
</evidence>
<feature type="non-terminal residue" evidence="3">
    <location>
        <position position="78"/>
    </location>
</feature>
<evidence type="ECO:0000256" key="1">
    <source>
        <dbReference type="ARBA" id="ARBA00022723"/>
    </source>
</evidence>
<proteinExistence type="predicted"/>
<feature type="domain" description="Coenzyme PQQ synthesis protein F-like C-terminal lobe" evidence="2">
    <location>
        <begin position="33"/>
        <end position="76"/>
    </location>
</feature>
<protein>
    <recommendedName>
        <fullName evidence="2">Coenzyme PQQ synthesis protein F-like C-terminal lobe domain-containing protein</fullName>
    </recommendedName>
</protein>
<dbReference type="GO" id="GO:0046872">
    <property type="term" value="F:metal ion binding"/>
    <property type="evidence" value="ECO:0007669"/>
    <property type="project" value="UniProtKB-KW"/>
</dbReference>
<name>A0A2A4YLF4_UNCAE</name>
<dbReference type="Gene3D" id="3.30.830.10">
    <property type="entry name" value="Metalloenzyme, LuxS/M16 peptidase-like"/>
    <property type="match status" value="1"/>
</dbReference>
<dbReference type="Proteomes" id="UP000217838">
    <property type="component" value="Unassembled WGS sequence"/>
</dbReference>
<dbReference type="Pfam" id="PF22456">
    <property type="entry name" value="PqqF-like_C_4"/>
    <property type="match status" value="1"/>
</dbReference>
<reference evidence="4" key="1">
    <citation type="submission" date="2017-08" db="EMBL/GenBank/DDBJ databases">
        <title>A dynamic microbial community with high functional redundancy inhabits the cold, oxic subseafloor aquifer.</title>
        <authorList>
            <person name="Tully B.J."/>
            <person name="Wheat C.G."/>
            <person name="Glazer B.T."/>
            <person name="Huber J.A."/>
        </authorList>
    </citation>
    <scope>NUCLEOTIDE SEQUENCE [LARGE SCALE GENOMIC DNA]</scope>
</reference>
<sequence>MVSEKITALGNAALLAIQAGPFSYEKKASQLTLSKALAESFFDTLRSKQQTGYITASWAKEVEKQLLQFFVVQSATYE</sequence>
<dbReference type="AlphaFoldDB" id="A0A2A4YLF4"/>
<evidence type="ECO:0000259" key="2">
    <source>
        <dbReference type="Pfam" id="PF22456"/>
    </source>
</evidence>
<organism evidence="3 4">
    <name type="scientific">Aerophobetes bacterium</name>
    <dbReference type="NCBI Taxonomy" id="2030807"/>
    <lineage>
        <taxon>Bacteria</taxon>
        <taxon>Candidatus Aerophobota</taxon>
    </lineage>
</organism>
<accession>A0A2A4YLF4</accession>